<dbReference type="EMBL" id="LRGB01013381">
    <property type="protein sequence ID" value="KZR99530.1"/>
    <property type="molecule type" value="Genomic_DNA"/>
</dbReference>
<keyword evidence="3" id="KW-1185">Reference proteome</keyword>
<gene>
    <name evidence="2" type="ORF">APZ42_004565</name>
</gene>
<sequence length="96" mass="10437">LQSPIHDIGSQNSNTFENDYQSTSTSTELSIAAARPVYAVRTRVSKTFPVTECTRLADRADLRSTNHTTTAASSLSGTRFIGIDEENGFDNKKPGN</sequence>
<accession>A0A162C090</accession>
<comment type="caution">
    <text evidence="2">The sequence shown here is derived from an EMBL/GenBank/DDBJ whole genome shotgun (WGS) entry which is preliminary data.</text>
</comment>
<evidence type="ECO:0000313" key="3">
    <source>
        <dbReference type="Proteomes" id="UP000076858"/>
    </source>
</evidence>
<feature type="non-terminal residue" evidence="2">
    <location>
        <position position="96"/>
    </location>
</feature>
<dbReference type="Proteomes" id="UP000076858">
    <property type="component" value="Unassembled WGS sequence"/>
</dbReference>
<feature type="region of interest" description="Disordered" evidence="1">
    <location>
        <begin position="1"/>
        <end position="27"/>
    </location>
</feature>
<dbReference type="AlphaFoldDB" id="A0A162C090"/>
<evidence type="ECO:0000313" key="2">
    <source>
        <dbReference type="EMBL" id="KZR99530.1"/>
    </source>
</evidence>
<name>A0A162C090_9CRUS</name>
<organism evidence="2 3">
    <name type="scientific">Daphnia magna</name>
    <dbReference type="NCBI Taxonomy" id="35525"/>
    <lineage>
        <taxon>Eukaryota</taxon>
        <taxon>Metazoa</taxon>
        <taxon>Ecdysozoa</taxon>
        <taxon>Arthropoda</taxon>
        <taxon>Crustacea</taxon>
        <taxon>Branchiopoda</taxon>
        <taxon>Diplostraca</taxon>
        <taxon>Cladocera</taxon>
        <taxon>Anomopoda</taxon>
        <taxon>Daphniidae</taxon>
        <taxon>Daphnia</taxon>
    </lineage>
</organism>
<proteinExistence type="predicted"/>
<feature type="non-terminal residue" evidence="2">
    <location>
        <position position="1"/>
    </location>
</feature>
<evidence type="ECO:0000256" key="1">
    <source>
        <dbReference type="SAM" id="MobiDB-lite"/>
    </source>
</evidence>
<reference evidence="2 3" key="1">
    <citation type="submission" date="2016-03" db="EMBL/GenBank/DDBJ databases">
        <title>EvidentialGene: Evidence-directed Construction of Genes on Genomes.</title>
        <authorList>
            <person name="Gilbert D.G."/>
            <person name="Choi J.-H."/>
            <person name="Mockaitis K."/>
            <person name="Colbourne J."/>
            <person name="Pfrender M."/>
        </authorList>
    </citation>
    <scope>NUCLEOTIDE SEQUENCE [LARGE SCALE GENOMIC DNA]</scope>
    <source>
        <strain evidence="2 3">Xinb3</strain>
        <tissue evidence="2">Complete organism</tissue>
    </source>
</reference>
<protein>
    <submittedName>
        <fullName evidence="2">Uncharacterized protein</fullName>
    </submittedName>
</protein>